<dbReference type="Gene3D" id="1.10.1200.10">
    <property type="entry name" value="ACP-like"/>
    <property type="match status" value="1"/>
</dbReference>
<dbReference type="SUPFAM" id="SSF47336">
    <property type="entry name" value="ACP-like"/>
    <property type="match status" value="1"/>
</dbReference>
<sequence length="97" mass="11247">MITKNEIEEKLVSIYMKQMQELQISPDNLQQSGIDFSSQEIRLQDVGINSLGFIRLVVAVENEFGFQFEDDMLNVELFQTIQELITYIEGKVKQQSN</sequence>
<dbReference type="EMBL" id="CP018145">
    <property type="protein sequence ID" value="ASJ53850.1"/>
    <property type="molecule type" value="Genomic_DNA"/>
</dbReference>
<dbReference type="PROSITE" id="PS00012">
    <property type="entry name" value="PHOSPHOPANTETHEINE"/>
    <property type="match status" value="1"/>
</dbReference>
<dbReference type="Pfam" id="PF00550">
    <property type="entry name" value="PP-binding"/>
    <property type="match status" value="1"/>
</dbReference>
<dbReference type="InterPro" id="IPR009081">
    <property type="entry name" value="PP-bd_ACP"/>
</dbReference>
<dbReference type="Proteomes" id="UP000197781">
    <property type="component" value="Chromosome"/>
</dbReference>
<keyword evidence="2" id="KW-0597">Phosphoprotein</keyword>
<protein>
    <submittedName>
        <fullName evidence="4">Acyl carrier protein</fullName>
    </submittedName>
</protein>
<keyword evidence="1" id="KW-0596">Phosphopantetheine</keyword>
<reference evidence="4 5" key="1">
    <citation type="submission" date="2016-11" db="EMBL/GenBank/DDBJ databases">
        <authorList>
            <person name="Jaros S."/>
            <person name="Januszkiewicz K."/>
            <person name="Wedrychowicz H."/>
        </authorList>
    </citation>
    <scope>NUCLEOTIDE SEQUENCE [LARGE SCALE GENOMIC DNA]</scope>
    <source>
        <strain evidence="4 5">NF2</strain>
    </source>
</reference>
<evidence type="ECO:0000256" key="2">
    <source>
        <dbReference type="ARBA" id="ARBA00022553"/>
    </source>
</evidence>
<evidence type="ECO:0000259" key="3">
    <source>
        <dbReference type="PROSITE" id="PS50075"/>
    </source>
</evidence>
<dbReference type="PROSITE" id="PS50075">
    <property type="entry name" value="CARRIER"/>
    <property type="match status" value="1"/>
</dbReference>
<feature type="domain" description="Carrier" evidence="3">
    <location>
        <begin position="5"/>
        <end position="92"/>
    </location>
</feature>
<dbReference type="InterPro" id="IPR006162">
    <property type="entry name" value="Ppantetheine_attach_site"/>
</dbReference>
<proteinExistence type="predicted"/>
<dbReference type="AlphaFoldDB" id="A0A220MH45"/>
<dbReference type="InterPro" id="IPR036736">
    <property type="entry name" value="ACP-like_sf"/>
</dbReference>
<evidence type="ECO:0000256" key="1">
    <source>
        <dbReference type="ARBA" id="ARBA00022450"/>
    </source>
</evidence>
<dbReference type="RefSeq" id="WP_088907646.1">
    <property type="nucleotide sequence ID" value="NZ_CP018145.1"/>
</dbReference>
<evidence type="ECO:0000313" key="5">
    <source>
        <dbReference type="Proteomes" id="UP000197781"/>
    </source>
</evidence>
<gene>
    <name evidence="4" type="ORF">BP422_10025</name>
</gene>
<name>A0A220MH45_9BACL</name>
<organism evidence="4 5">
    <name type="scientific">Brevibacillus formosus</name>
    <dbReference type="NCBI Taxonomy" id="54913"/>
    <lineage>
        <taxon>Bacteria</taxon>
        <taxon>Bacillati</taxon>
        <taxon>Bacillota</taxon>
        <taxon>Bacilli</taxon>
        <taxon>Bacillales</taxon>
        <taxon>Paenibacillaceae</taxon>
        <taxon>Brevibacillus</taxon>
    </lineage>
</organism>
<evidence type="ECO:0000313" key="4">
    <source>
        <dbReference type="EMBL" id="ASJ53850.1"/>
    </source>
</evidence>
<accession>A0A220MH45</accession>
<dbReference type="KEGG" id="bfm:BP422_10025"/>